<comment type="similarity">
    <text evidence="1">Belongs to the OmpW/AlkL family.</text>
</comment>
<dbReference type="AlphaFoldDB" id="A0A1W2DF16"/>
<dbReference type="SUPFAM" id="SSF56925">
    <property type="entry name" value="OMPA-like"/>
    <property type="match status" value="1"/>
</dbReference>
<keyword evidence="4" id="KW-1185">Reference proteome</keyword>
<dbReference type="InterPro" id="IPR005618">
    <property type="entry name" value="OMPW"/>
</dbReference>
<gene>
    <name evidence="3" type="ORF">SAMN06297251_11462</name>
</gene>
<dbReference type="STRING" id="937218.SAMN06297251_11462"/>
<proteinExistence type="inferred from homology"/>
<accession>A0A1W2DF16</accession>
<evidence type="ECO:0000313" key="3">
    <source>
        <dbReference type="EMBL" id="SMC95596.1"/>
    </source>
</evidence>
<dbReference type="EMBL" id="FWXR01000014">
    <property type="protein sequence ID" value="SMC95596.1"/>
    <property type="molecule type" value="Genomic_DNA"/>
</dbReference>
<dbReference type="Gene3D" id="2.40.160.20">
    <property type="match status" value="1"/>
</dbReference>
<sequence>MRKSAVQTAVVATSMMMIGAAQAADTLEIADQRVAEAHDWYVNIGLAGVLFDSSSKIDVMGHRVPDADAEISDEMTGTAEIGYYVRPDVSLALTLGIPLTSDFDGRGSFEGLRLGEVTYGTVMSTAKYHINAFGEGFRPYIGAGVAYTFIFDDKDAVLKDFEVEGEFGAVLQAGAEFGFWDNYHLFTDVKKVFTGASGTATTFDPATGAPLPATAKVDLDPLVLTAGVGMRF</sequence>
<dbReference type="GO" id="GO:0019867">
    <property type="term" value="C:outer membrane"/>
    <property type="evidence" value="ECO:0007669"/>
    <property type="project" value="InterPro"/>
</dbReference>
<feature type="chain" id="PRO_5010712541" evidence="2">
    <location>
        <begin position="24"/>
        <end position="232"/>
    </location>
</feature>
<keyword evidence="2" id="KW-0732">Signal</keyword>
<organism evidence="3 4">
    <name type="scientific">Fulvimarina manganoxydans</name>
    <dbReference type="NCBI Taxonomy" id="937218"/>
    <lineage>
        <taxon>Bacteria</taxon>
        <taxon>Pseudomonadati</taxon>
        <taxon>Pseudomonadota</taxon>
        <taxon>Alphaproteobacteria</taxon>
        <taxon>Hyphomicrobiales</taxon>
        <taxon>Aurantimonadaceae</taxon>
        <taxon>Fulvimarina</taxon>
    </lineage>
</organism>
<dbReference type="Pfam" id="PF03922">
    <property type="entry name" value="OmpW"/>
    <property type="match status" value="1"/>
</dbReference>
<dbReference type="PANTHER" id="PTHR36920">
    <property type="match status" value="1"/>
</dbReference>
<protein>
    <submittedName>
        <fullName evidence="3">Outer membrane protein</fullName>
    </submittedName>
</protein>
<dbReference type="RefSeq" id="WP_170923319.1">
    <property type="nucleotide sequence ID" value="NZ_FWXR01000014.1"/>
</dbReference>
<evidence type="ECO:0000256" key="2">
    <source>
        <dbReference type="SAM" id="SignalP"/>
    </source>
</evidence>
<dbReference type="GO" id="GO:0055085">
    <property type="term" value="P:transmembrane transport"/>
    <property type="evidence" value="ECO:0007669"/>
    <property type="project" value="TreeGrafter"/>
</dbReference>
<feature type="signal peptide" evidence="2">
    <location>
        <begin position="1"/>
        <end position="23"/>
    </location>
</feature>
<dbReference type="PANTHER" id="PTHR36920:SF1">
    <property type="entry name" value="OUTER MEMBRANE PROTEIN W"/>
    <property type="match status" value="1"/>
</dbReference>
<evidence type="ECO:0000256" key="1">
    <source>
        <dbReference type="ARBA" id="ARBA00009330"/>
    </source>
</evidence>
<reference evidence="3 4" key="1">
    <citation type="submission" date="2017-04" db="EMBL/GenBank/DDBJ databases">
        <authorList>
            <person name="Afonso C.L."/>
            <person name="Miller P.J."/>
            <person name="Scott M.A."/>
            <person name="Spackman E."/>
            <person name="Goraichik I."/>
            <person name="Dimitrov K.M."/>
            <person name="Suarez D.L."/>
            <person name="Swayne D.E."/>
        </authorList>
    </citation>
    <scope>NUCLEOTIDE SEQUENCE [LARGE SCALE GENOMIC DNA]</scope>
    <source>
        <strain evidence="3 4">CGMCC 1.10972</strain>
    </source>
</reference>
<dbReference type="InterPro" id="IPR011250">
    <property type="entry name" value="OMP/PagP_B-barrel"/>
</dbReference>
<evidence type="ECO:0000313" key="4">
    <source>
        <dbReference type="Proteomes" id="UP000192656"/>
    </source>
</evidence>
<dbReference type="Proteomes" id="UP000192656">
    <property type="component" value="Unassembled WGS sequence"/>
</dbReference>
<name>A0A1W2DF16_9HYPH</name>